<feature type="site" description="Interaction with DNA" evidence="11">
    <location>
        <position position="469"/>
    </location>
</feature>
<dbReference type="PRINTS" id="PR01159">
    <property type="entry name" value="DNAGYRASEB"/>
</dbReference>
<dbReference type="PRINTS" id="PR00418">
    <property type="entry name" value="TPI2FAMILY"/>
</dbReference>
<dbReference type="Pfam" id="PF00986">
    <property type="entry name" value="DNA_gyraseB_C"/>
    <property type="match status" value="1"/>
</dbReference>
<dbReference type="FunFam" id="3.30.565.10:FF:000002">
    <property type="entry name" value="DNA gyrase subunit B"/>
    <property type="match status" value="1"/>
</dbReference>
<dbReference type="Gene3D" id="3.30.565.10">
    <property type="entry name" value="Histidine kinase-like ATPase, C-terminal domain"/>
    <property type="match status" value="1"/>
</dbReference>
<dbReference type="GO" id="GO:0006265">
    <property type="term" value="P:DNA topological change"/>
    <property type="evidence" value="ECO:0007669"/>
    <property type="project" value="UniProtKB-UniRule"/>
</dbReference>
<proteinExistence type="inferred from homology"/>
<dbReference type="CDD" id="cd03366">
    <property type="entry name" value="TOPRIM_TopoIIA_GyrB"/>
    <property type="match status" value="1"/>
</dbReference>
<keyword evidence="8 11" id="KW-0799">Topoisomerase</keyword>
<feature type="binding site" evidence="11">
    <location>
        <position position="517"/>
    </location>
    <ligand>
        <name>Mg(2+)</name>
        <dbReference type="ChEBI" id="CHEBI:18420"/>
        <label>2</label>
    </ligand>
</feature>
<dbReference type="InterPro" id="IPR003594">
    <property type="entry name" value="HATPase_dom"/>
</dbReference>
<evidence type="ECO:0000256" key="8">
    <source>
        <dbReference type="ARBA" id="ARBA00023029"/>
    </source>
</evidence>
<comment type="similarity">
    <text evidence="2 11">Belongs to the type II topoisomerase GyrB family.</text>
</comment>
<dbReference type="SUPFAM" id="SSF55874">
    <property type="entry name" value="ATPase domain of HSP90 chaperone/DNA topoisomerase II/histidine kinase"/>
    <property type="match status" value="1"/>
</dbReference>
<protein>
    <recommendedName>
        <fullName evidence="11">DNA gyrase subunit B</fullName>
        <ecNumber evidence="11">5.6.2.2</ecNumber>
    </recommendedName>
</protein>
<comment type="miscellaneous">
    <text evidence="11">Few gyrases are as efficient as E.coli at forming negative supercoils. Not all organisms have 2 type II topoisomerases; in organisms with a single type II topoisomerase this enzyme also has to decatenate newly replicated chromosomes.</text>
</comment>
<evidence type="ECO:0000256" key="5">
    <source>
        <dbReference type="ARBA" id="ARBA00022741"/>
    </source>
</evidence>
<dbReference type="InterPro" id="IPR006171">
    <property type="entry name" value="TOPRIM_dom"/>
</dbReference>
<dbReference type="SUPFAM" id="SSF54211">
    <property type="entry name" value="Ribosomal protein S5 domain 2-like"/>
    <property type="match status" value="1"/>
</dbReference>
<sequence length="813" mass="93221">MEQNLERWLDVPQSTVDGAVAEHYTGDRITVLEGLEPVRKRPSMYIGNVSTEGLHQLVYEVVDNSVDEALAGYCDHIQVTVHLDGSVTVEDNGRGIPVDIHEKEGLPAVEVVMTRLHAGGKFDDGVYKVSGGLHGVGVSVVNALSEFLEVEIRREGRVYFQRYERGQTKTPLEQIGETRRRGTRVTFKADPEIFTDTNLSFDILSQRMRELAFLNKGLRIDLIDERTSKEKIFHYEGGLIQFVEYLNRNKEPLHSEVVFIEGKRQDVIIEIALQYNRTYKEKIFTFANNINTREGGSHLVGFKAGLTRSIKQYALQNKVPKADVERMTGDDVREGLSAVVSVKLREPQFEGQTKTKLGNSDVKGMVETLTYEKLSAYFEENPKIIRVILDKVLEAMRAREAARKAKELTRRKGLLSDHSLPGKLADCQERDPEKSEIFIVEGDSAGGSAKQGRDRRFQAVLPLRGKILNVEKARFDKMLENQEIRTMISALGTGIGQDEFDPAKLRYHKIIIMTDADVDGAHIRTLLLTFFFRMMPDLIERGHLYIAQPPLYRVAVGKKELYLKDDVELEAYLMARAAEKHLVYLGHREEPLSADWLVKLRKTHAQYEDWLERLARKGIRRDLLRFLARTLAHEDFVPEDHSSMERLREALEAAGYAVSQIEMEEEQRGYDVEIWQPTNGQEKFRLSYAFLKSVEFRKLVELSKELAVLDDRPYRVVSAGAEMAVQDPETLFQYLKDEAIKGLTVQRYKGLGEMNPEQLWETTMNPESRTLLRVRIDDEYMADELFTTLMGDRVEPRREFIRVNALDFRELDI</sequence>
<keyword evidence="14" id="KW-1185">Reference proteome</keyword>
<dbReference type="GO" id="GO:0003918">
    <property type="term" value="F:DNA topoisomerase type II (double strand cut, ATP-hydrolyzing) activity"/>
    <property type="evidence" value="ECO:0007669"/>
    <property type="project" value="UniProtKB-UniRule"/>
</dbReference>
<dbReference type="GO" id="GO:0005737">
    <property type="term" value="C:cytoplasm"/>
    <property type="evidence" value="ECO:0007669"/>
    <property type="project" value="UniProtKB-SubCell"/>
</dbReference>
<keyword evidence="4 11" id="KW-0479">Metal-binding</keyword>
<evidence type="ECO:0000313" key="14">
    <source>
        <dbReference type="Proteomes" id="UP000276223"/>
    </source>
</evidence>
<dbReference type="InterPro" id="IPR036890">
    <property type="entry name" value="HATPase_C_sf"/>
</dbReference>
<organism evidence="13 14">
    <name type="scientific">Desulfosoma caldarium</name>
    <dbReference type="NCBI Taxonomy" id="610254"/>
    <lineage>
        <taxon>Bacteria</taxon>
        <taxon>Pseudomonadati</taxon>
        <taxon>Thermodesulfobacteriota</taxon>
        <taxon>Syntrophobacteria</taxon>
        <taxon>Syntrophobacterales</taxon>
        <taxon>Syntrophobacteraceae</taxon>
        <taxon>Desulfosoma</taxon>
    </lineage>
</organism>
<comment type="function">
    <text evidence="11">A type II topoisomerase that negatively supercoils closed circular double-stranded (ds) DNA in an ATP-dependent manner to modulate DNA topology and maintain chromosomes in an underwound state. Negative supercoiling favors strand separation, and DNA replication, transcription, recombination and repair, all of which involve strand separation. Also able to catalyze the interconversion of other topological isomers of dsDNA rings, including catenanes and knotted rings. Type II topoisomerases break and join 2 DNA strands simultaneously in an ATP-dependent manner.</text>
</comment>
<feature type="domain" description="Toprim" evidence="12">
    <location>
        <begin position="435"/>
        <end position="550"/>
    </location>
</feature>
<dbReference type="SMART" id="SM00433">
    <property type="entry name" value="TOP2c"/>
    <property type="match status" value="1"/>
</dbReference>
<evidence type="ECO:0000256" key="6">
    <source>
        <dbReference type="ARBA" id="ARBA00022840"/>
    </source>
</evidence>
<keyword evidence="5 11" id="KW-0547">Nucleotide-binding</keyword>
<dbReference type="CDD" id="cd00822">
    <property type="entry name" value="TopoII_Trans_DNA_gyrase"/>
    <property type="match status" value="1"/>
</dbReference>
<comment type="catalytic activity">
    <reaction evidence="1 11">
        <text>ATP-dependent breakage, passage and rejoining of double-stranded DNA.</text>
        <dbReference type="EC" id="5.6.2.2"/>
    </reaction>
</comment>
<dbReference type="Pfam" id="PF02518">
    <property type="entry name" value="HATPase_c"/>
    <property type="match status" value="1"/>
</dbReference>
<keyword evidence="9" id="KW-0238">DNA-binding</keyword>
<keyword evidence="10 11" id="KW-0413">Isomerase</keyword>
<dbReference type="InterPro" id="IPR002288">
    <property type="entry name" value="DNA_gyrase_B_C"/>
</dbReference>
<comment type="caution">
    <text evidence="13">The sequence shown here is derived from an EMBL/GenBank/DDBJ whole genome shotgun (WGS) entry which is preliminary data.</text>
</comment>
<dbReference type="InterPro" id="IPR020568">
    <property type="entry name" value="Ribosomal_Su5_D2-typ_SF"/>
</dbReference>
<dbReference type="RefSeq" id="WP_123290578.1">
    <property type="nucleotide sequence ID" value="NZ_RJVA01000013.1"/>
</dbReference>
<dbReference type="NCBIfam" id="NF011501">
    <property type="entry name" value="PRK14939.1"/>
    <property type="match status" value="1"/>
</dbReference>
<dbReference type="GO" id="GO:0003677">
    <property type="term" value="F:DNA binding"/>
    <property type="evidence" value="ECO:0007669"/>
    <property type="project" value="UniProtKB-KW"/>
</dbReference>
<dbReference type="InterPro" id="IPR011557">
    <property type="entry name" value="GyrB"/>
</dbReference>
<dbReference type="InterPro" id="IPR018522">
    <property type="entry name" value="TopoIIA_CS"/>
</dbReference>
<evidence type="ECO:0000256" key="4">
    <source>
        <dbReference type="ARBA" id="ARBA00022723"/>
    </source>
</evidence>
<dbReference type="InterPro" id="IPR013506">
    <property type="entry name" value="Topo_IIA_bsu_dom2"/>
</dbReference>
<dbReference type="SMART" id="SM00387">
    <property type="entry name" value="HATPase_c"/>
    <property type="match status" value="1"/>
</dbReference>
<evidence type="ECO:0000256" key="1">
    <source>
        <dbReference type="ARBA" id="ARBA00000185"/>
    </source>
</evidence>
<dbReference type="EC" id="5.6.2.2" evidence="11"/>
<dbReference type="CDD" id="cd16928">
    <property type="entry name" value="HATPase_GyrB-like"/>
    <property type="match status" value="1"/>
</dbReference>
<dbReference type="GO" id="GO:0005694">
    <property type="term" value="C:chromosome"/>
    <property type="evidence" value="ECO:0007669"/>
    <property type="project" value="InterPro"/>
</dbReference>
<evidence type="ECO:0000256" key="10">
    <source>
        <dbReference type="ARBA" id="ARBA00023235"/>
    </source>
</evidence>
<evidence type="ECO:0000259" key="12">
    <source>
        <dbReference type="PROSITE" id="PS50880"/>
    </source>
</evidence>
<comment type="subcellular location">
    <subcellularLocation>
        <location evidence="11">Cytoplasm</location>
    </subcellularLocation>
</comment>
<evidence type="ECO:0000313" key="13">
    <source>
        <dbReference type="EMBL" id="ROQ90837.1"/>
    </source>
</evidence>
<dbReference type="OrthoDB" id="9802808at2"/>
<dbReference type="NCBIfam" id="NF004189">
    <property type="entry name" value="PRK05644.1"/>
    <property type="match status" value="1"/>
</dbReference>
<dbReference type="GO" id="GO:0006261">
    <property type="term" value="P:DNA-templated DNA replication"/>
    <property type="evidence" value="ECO:0007669"/>
    <property type="project" value="UniProtKB-UniRule"/>
</dbReference>
<gene>
    <name evidence="11" type="primary">gyrB</name>
    <name evidence="13" type="ORF">EDC27_2092</name>
</gene>
<evidence type="ECO:0000256" key="9">
    <source>
        <dbReference type="ARBA" id="ARBA00023125"/>
    </source>
</evidence>
<dbReference type="Proteomes" id="UP000276223">
    <property type="component" value="Unassembled WGS sequence"/>
</dbReference>
<dbReference type="InterPro" id="IPR014721">
    <property type="entry name" value="Ribsml_uS5_D2-typ_fold_subgr"/>
</dbReference>
<evidence type="ECO:0000256" key="2">
    <source>
        <dbReference type="ARBA" id="ARBA00010708"/>
    </source>
</evidence>
<dbReference type="HAMAP" id="MF_01898">
    <property type="entry name" value="GyrB"/>
    <property type="match status" value="1"/>
</dbReference>
<feature type="binding site" evidence="11">
    <location>
        <position position="515"/>
    </location>
    <ligand>
        <name>Mg(2+)</name>
        <dbReference type="ChEBI" id="CHEBI:18420"/>
        <label>2</label>
    </ligand>
</feature>
<dbReference type="Gene3D" id="3.40.50.670">
    <property type="match status" value="2"/>
</dbReference>
<evidence type="ECO:0000256" key="7">
    <source>
        <dbReference type="ARBA" id="ARBA00022842"/>
    </source>
</evidence>
<comment type="subunit">
    <text evidence="11">Heterotetramer, composed of two GyrA and two GyrB chains. In the heterotetramer, GyrA contains the active site tyrosine that forms a transient covalent intermediate with DNA, while GyrB binds cofactors and catalyzes ATP hydrolysis.</text>
</comment>
<reference evidence="13 14" key="1">
    <citation type="submission" date="2018-11" db="EMBL/GenBank/DDBJ databases">
        <title>Genomic Encyclopedia of Type Strains, Phase IV (KMG-IV): sequencing the most valuable type-strain genomes for metagenomic binning, comparative biology and taxonomic classification.</title>
        <authorList>
            <person name="Goeker M."/>
        </authorList>
    </citation>
    <scope>NUCLEOTIDE SEQUENCE [LARGE SCALE GENOMIC DNA]</scope>
    <source>
        <strain evidence="13 14">DSM 22027</strain>
    </source>
</reference>
<dbReference type="Pfam" id="PF01751">
    <property type="entry name" value="Toprim"/>
    <property type="match status" value="1"/>
</dbReference>
<evidence type="ECO:0000256" key="11">
    <source>
        <dbReference type="HAMAP-Rule" id="MF_01898"/>
    </source>
</evidence>
<dbReference type="InterPro" id="IPR013759">
    <property type="entry name" value="Topo_IIA_B_C"/>
</dbReference>
<comment type="cofactor">
    <cofactor evidence="11">
        <name>Mg(2+)</name>
        <dbReference type="ChEBI" id="CHEBI:18420"/>
    </cofactor>
    <cofactor evidence="11">
        <name>Mn(2+)</name>
        <dbReference type="ChEBI" id="CHEBI:29035"/>
    </cofactor>
    <cofactor evidence="11">
        <name>Ca(2+)</name>
        <dbReference type="ChEBI" id="CHEBI:29108"/>
    </cofactor>
    <text evidence="11">Binds two Mg(2+) per subunit. The magnesium ions form salt bridges with both the protein and the DNA. Can also accept other divalent metal cations, such as Mn(2+) or Ca(2+).</text>
</comment>
<dbReference type="PROSITE" id="PS00177">
    <property type="entry name" value="TOPOISOMERASE_II"/>
    <property type="match status" value="1"/>
</dbReference>
<dbReference type="InterPro" id="IPR001241">
    <property type="entry name" value="Topo_IIA"/>
</dbReference>
<dbReference type="PANTHER" id="PTHR45866">
    <property type="entry name" value="DNA GYRASE/TOPOISOMERASE SUBUNIT B"/>
    <property type="match status" value="1"/>
</dbReference>
<feature type="binding site" evidence="11">
    <location>
        <position position="441"/>
    </location>
    <ligand>
        <name>Mg(2+)</name>
        <dbReference type="ChEBI" id="CHEBI:18420"/>
        <label>1</label>
        <note>catalytic</note>
    </ligand>
</feature>
<dbReference type="GO" id="GO:0005524">
    <property type="term" value="F:ATP binding"/>
    <property type="evidence" value="ECO:0007669"/>
    <property type="project" value="UniProtKB-UniRule"/>
</dbReference>
<dbReference type="NCBIfam" id="TIGR01059">
    <property type="entry name" value="gyrB"/>
    <property type="match status" value="1"/>
</dbReference>
<dbReference type="SUPFAM" id="SSF56719">
    <property type="entry name" value="Type II DNA topoisomerase"/>
    <property type="match status" value="1"/>
</dbReference>
<keyword evidence="3 11" id="KW-0963">Cytoplasm</keyword>
<dbReference type="Pfam" id="PF00204">
    <property type="entry name" value="DNA_gyraseB"/>
    <property type="match status" value="1"/>
</dbReference>
<keyword evidence="7 11" id="KW-0460">Magnesium</keyword>
<keyword evidence="6 11" id="KW-0067">ATP-binding</keyword>
<dbReference type="FunFam" id="3.30.230.10:FF:000005">
    <property type="entry name" value="DNA gyrase subunit B"/>
    <property type="match status" value="1"/>
</dbReference>
<name>A0A3N1UQM0_9BACT</name>
<dbReference type="GO" id="GO:0046872">
    <property type="term" value="F:metal ion binding"/>
    <property type="evidence" value="ECO:0007669"/>
    <property type="project" value="UniProtKB-KW"/>
</dbReference>
<dbReference type="Gene3D" id="3.30.230.10">
    <property type="match status" value="1"/>
</dbReference>
<dbReference type="InterPro" id="IPR034160">
    <property type="entry name" value="TOPRIM_GyrB"/>
</dbReference>
<dbReference type="InterPro" id="IPR013760">
    <property type="entry name" value="Topo_IIA-like_dom_sf"/>
</dbReference>
<dbReference type="PROSITE" id="PS50880">
    <property type="entry name" value="TOPRIM"/>
    <property type="match status" value="1"/>
</dbReference>
<dbReference type="InterPro" id="IPR000565">
    <property type="entry name" value="Topo_IIA_B"/>
</dbReference>
<dbReference type="PANTHER" id="PTHR45866:SF1">
    <property type="entry name" value="DNA GYRASE SUBUNIT B, MITOCHONDRIAL"/>
    <property type="match status" value="1"/>
</dbReference>
<dbReference type="EMBL" id="RJVA01000013">
    <property type="protein sequence ID" value="ROQ90837.1"/>
    <property type="molecule type" value="Genomic_DNA"/>
</dbReference>
<feature type="site" description="Interaction with DNA" evidence="11">
    <location>
        <position position="466"/>
    </location>
</feature>
<accession>A0A3N1UQM0</accession>
<evidence type="ECO:0000256" key="3">
    <source>
        <dbReference type="ARBA" id="ARBA00022490"/>
    </source>
</evidence>
<feature type="binding site" evidence="11">
    <location>
        <position position="515"/>
    </location>
    <ligand>
        <name>Mg(2+)</name>
        <dbReference type="ChEBI" id="CHEBI:18420"/>
        <label>1</label>
        <note>catalytic</note>
    </ligand>
</feature>
<dbReference type="FunFam" id="3.40.50.670:FF:000007">
    <property type="entry name" value="DNA gyrase subunit B"/>
    <property type="match status" value="1"/>
</dbReference>
<dbReference type="AlphaFoldDB" id="A0A3N1UQM0"/>